<name>A0AC35UBH5_9BILA</name>
<dbReference type="WBParaSite" id="RSKR_0000961600.1">
    <property type="protein sequence ID" value="RSKR_0000961600.1"/>
    <property type="gene ID" value="RSKR_0000961600"/>
</dbReference>
<evidence type="ECO:0000313" key="2">
    <source>
        <dbReference type="WBParaSite" id="RSKR_0000961600.1"/>
    </source>
</evidence>
<sequence>MSSTVCTSASPAGQHSSHSSLNPWHPFPALANLAISFKKSVTSAGKSKKNSMTKVKSSTLVIQTEASSILTSATDGSISDKRKRSQSLTNNGALKVNSVDNKSISGNSNGSEEVLSIKSTGQKREASSASLVSKNSQVSSPSTGQMQKTPSQGNDSRRNSGTEKAILTNLARTRVVYCIKKNCPPKFGHLIWRRICNSSRSEIRNFVKSLSETQVNTLSYGLFDFIVQCVDSIDDTDNIVRISKEYGETYVQYVSFGFRPEYFLLIADNVIGSCTNLDSGTHKSATLLAFSKFFEIIFGEIRNGYYAQLRQLRNQRRAKAVDTTEYPNDEEVDGIEEENDVGALDEDDTREELTHAQKLVVKEKRLRQERVFAN</sequence>
<proteinExistence type="predicted"/>
<evidence type="ECO:0000313" key="1">
    <source>
        <dbReference type="Proteomes" id="UP000095286"/>
    </source>
</evidence>
<reference evidence="2" key="1">
    <citation type="submission" date="2016-11" db="UniProtKB">
        <authorList>
            <consortium name="WormBaseParasite"/>
        </authorList>
    </citation>
    <scope>IDENTIFICATION</scope>
    <source>
        <strain evidence="2">KR3021</strain>
    </source>
</reference>
<accession>A0AC35UBH5</accession>
<organism evidence="1 2">
    <name type="scientific">Rhabditophanes sp. KR3021</name>
    <dbReference type="NCBI Taxonomy" id="114890"/>
    <lineage>
        <taxon>Eukaryota</taxon>
        <taxon>Metazoa</taxon>
        <taxon>Ecdysozoa</taxon>
        <taxon>Nematoda</taxon>
        <taxon>Chromadorea</taxon>
        <taxon>Rhabditida</taxon>
        <taxon>Tylenchina</taxon>
        <taxon>Panagrolaimomorpha</taxon>
        <taxon>Strongyloidoidea</taxon>
        <taxon>Alloionematidae</taxon>
        <taxon>Rhabditophanes</taxon>
    </lineage>
</organism>
<dbReference type="Proteomes" id="UP000095286">
    <property type="component" value="Unplaced"/>
</dbReference>
<protein>
    <submittedName>
        <fullName evidence="2">MIF4G domain-containing protein</fullName>
    </submittedName>
</protein>